<keyword evidence="8" id="KW-1185">Reference proteome</keyword>
<dbReference type="FunFam" id="2.130.10.10:FF:000625">
    <property type="entry name" value="mRNA cleavage and polyadenylation factor subunit"/>
    <property type="match status" value="1"/>
</dbReference>
<comment type="subcellular location">
    <subcellularLocation>
        <location evidence="1">Nucleus</location>
    </subcellularLocation>
</comment>
<dbReference type="Pfam" id="PF23726">
    <property type="entry name" value="Beta-prop_RSE1_2nd"/>
    <property type="match status" value="1"/>
</dbReference>
<dbReference type="Gene3D" id="2.130.10.10">
    <property type="entry name" value="YVTN repeat-like/Quinoprotein amine dehydrogenase"/>
    <property type="match status" value="3"/>
</dbReference>
<evidence type="ECO:0000313" key="7">
    <source>
        <dbReference type="EMBL" id="KAF2403941.1"/>
    </source>
</evidence>
<sequence>MQCYTELTPPTAVSHSIALPFLGPKAVNLVTAKNSVLQIFELKALSTEVDGTAHDDDTSPQDLTTDAFDRTFTNDVSLQRMEQTSKFVLIADYTLAGTVTSLKRVKLMSSKSGGEALLVAFRDAKFSLVEWDPEEYCMSTISIHYYEGDQLMQSPFAPDLRICHNFLTVDPNSRCAAFKFGYRHLAILPFRQASDDLGGDDYDPDIDGDRPMLEAKATNETLESGETPYSGSFVLPLTALDPTLTHPVYLAFLYEYREPTFGVLSSSTAPNSALLPIRRDNLSYTVVTLDIEQRASTTILTISDLPYDLFEVVPLPLPVGGALLVGGNELIHIDQAGKSTAIAVNEFTRQASSYPMSDHSALALRLEDCRIVQLGDQGEMLIVLKMGQLAILSFRLDGRSVSQMDIHVVPAERGGQVLTTGASCVSPLKGGRLFIGSEESDSVILGWTRSKTSQLLRKRSQAEALAEDGDLSFDEDDIDDDDDDDIYGETSAPDKQSRTSVAEPVNPENYSFRIHDSLPNYAPVGRLTFAGAGTPEHKSNGSELPKSELVYPIGRGSAGALAIFNRELDPIVAQTIEMTDVQRFWSMHAKKSLPRGLQLGGPQDSESQLSAEAELDTFVIASKTPAEGPEESAAYSITAKGLEPLKKGDFEPEAGATVEVGTLGGNTRIVQVLKNEIRCFNSEFDLEQILPLSDEEEDEESSKVEVVSASFCDPYLILFMANSSVQLFKINTLGEVDEETLSGELDTTSWLVGCLYKSAMTDDHVFAFMLGEDGSFRIFEFPNVDKSVFKTDGLGLLPQILTAGYVPRRGISKEQITDITVADLGDGVHKQPYLIAQVESDDLVIYEPFNYPADLRTLSFSENLRWRKIPQPVLAAPMEETEREQPRKVSSLRRLNNVGGYSTVFQLGSSPSFIFKEASSLPRVIRLRGQTVKSVASFHTAKTDRGFAFLDSEDKLHASHLQPTSRFGDTGWVVRRVELGQEVQAVCYYPLKDIYIMATNEKVQYKLPEDDYHHEWQKEGRISGLVSLSPLMPSDTKFLPTIDQHTLRVFYAGNWTEIETITLNPSEVVLTIKVLNLEVSEMTRQRKPLVAVGTAIVKGEDLSTMGNIYIYDVITVVPEPGRPETDRKLKLIVKDEVKGAVSAISPIGSEGFLMMAQGQKCHVRGLKEDRTLLPVAFMDMQCYVTVAKNLPGTGMVLLGDVAKGVWFAGYTEDPYKMLMLGKGRSKMEVVDAEFLPHDKHLYFLVADADCDLHVLEFDPDNPKSMQGTRLIHKSTFHTGHFPISLTLLPCTVPAPVSRPATEPDADAMDIDAPAPTGHLVLQLSQTGSLALLTPLSESSYRRLGSLQTYLTNVLPHACGLNPRSFRAVESERFGSRSVVDGVLLSRWAELSRQRRGEAV</sequence>
<evidence type="ECO:0000259" key="5">
    <source>
        <dbReference type="Pfam" id="PF10433"/>
    </source>
</evidence>
<dbReference type="EMBL" id="ML996689">
    <property type="protein sequence ID" value="KAF2403941.1"/>
    <property type="molecule type" value="Genomic_DNA"/>
</dbReference>
<dbReference type="InterPro" id="IPR050358">
    <property type="entry name" value="RSE1/DDB1/CFT1"/>
</dbReference>
<gene>
    <name evidence="7" type="ORF">EJ06DRAFT_547029</name>
</gene>
<proteinExistence type="predicted"/>
<feature type="domain" description="RSE1/DDB1/CPSF1 C-terminal" evidence="4">
    <location>
        <begin position="1046"/>
        <end position="1388"/>
    </location>
</feature>
<dbReference type="InterPro" id="IPR004871">
    <property type="entry name" value="RSE1/DDB1/CPSF1_C"/>
</dbReference>
<name>A0A6G1I6X8_9PEZI</name>
<dbReference type="InterPro" id="IPR058543">
    <property type="entry name" value="Beta-prop_RSE1/DDB1/CPSF1_2nd"/>
</dbReference>
<accession>A0A6G1I6X8</accession>
<organism evidence="7 8">
    <name type="scientific">Trichodelitschia bisporula</name>
    <dbReference type="NCBI Taxonomy" id="703511"/>
    <lineage>
        <taxon>Eukaryota</taxon>
        <taxon>Fungi</taxon>
        <taxon>Dikarya</taxon>
        <taxon>Ascomycota</taxon>
        <taxon>Pezizomycotina</taxon>
        <taxon>Dothideomycetes</taxon>
        <taxon>Dothideomycetes incertae sedis</taxon>
        <taxon>Phaeotrichales</taxon>
        <taxon>Phaeotrichaceae</taxon>
        <taxon>Trichodelitschia</taxon>
    </lineage>
</organism>
<feature type="non-terminal residue" evidence="7">
    <location>
        <position position="1399"/>
    </location>
</feature>
<dbReference type="OrthoDB" id="6109at2759"/>
<dbReference type="GO" id="GO:0005634">
    <property type="term" value="C:nucleus"/>
    <property type="evidence" value="ECO:0007669"/>
    <property type="project" value="UniProtKB-SubCell"/>
</dbReference>
<evidence type="ECO:0000256" key="1">
    <source>
        <dbReference type="ARBA" id="ARBA00004123"/>
    </source>
</evidence>
<dbReference type="InterPro" id="IPR018846">
    <property type="entry name" value="Beta-prop_RSE1/DDB1/CPSF1_1st"/>
</dbReference>
<keyword evidence="2" id="KW-0539">Nucleus</keyword>
<evidence type="ECO:0000259" key="4">
    <source>
        <dbReference type="Pfam" id="PF03178"/>
    </source>
</evidence>
<evidence type="ECO:0000259" key="6">
    <source>
        <dbReference type="Pfam" id="PF23726"/>
    </source>
</evidence>
<dbReference type="Proteomes" id="UP000799640">
    <property type="component" value="Unassembled WGS sequence"/>
</dbReference>
<feature type="domain" description="RSE1/DDB1/CPSF1 second beta-propeller" evidence="6">
    <location>
        <begin position="572"/>
        <end position="957"/>
    </location>
</feature>
<evidence type="ECO:0000313" key="8">
    <source>
        <dbReference type="Proteomes" id="UP000799640"/>
    </source>
</evidence>
<protein>
    <submittedName>
        <fullName evidence="7">Protein CFT1</fullName>
    </submittedName>
</protein>
<evidence type="ECO:0000256" key="2">
    <source>
        <dbReference type="ARBA" id="ARBA00023242"/>
    </source>
</evidence>
<dbReference type="Pfam" id="PF10433">
    <property type="entry name" value="Beta-prop_RSE1_1st"/>
    <property type="match status" value="1"/>
</dbReference>
<dbReference type="InterPro" id="IPR015943">
    <property type="entry name" value="WD40/YVTN_repeat-like_dom_sf"/>
</dbReference>
<dbReference type="Pfam" id="PF03178">
    <property type="entry name" value="CPSF_A"/>
    <property type="match status" value="1"/>
</dbReference>
<feature type="compositionally biased region" description="Acidic residues" evidence="3">
    <location>
        <begin position="467"/>
        <end position="487"/>
    </location>
</feature>
<evidence type="ECO:0000256" key="3">
    <source>
        <dbReference type="SAM" id="MobiDB-lite"/>
    </source>
</evidence>
<reference evidence="7" key="1">
    <citation type="journal article" date="2020" name="Stud. Mycol.">
        <title>101 Dothideomycetes genomes: a test case for predicting lifestyles and emergence of pathogens.</title>
        <authorList>
            <person name="Haridas S."/>
            <person name="Albert R."/>
            <person name="Binder M."/>
            <person name="Bloem J."/>
            <person name="Labutti K."/>
            <person name="Salamov A."/>
            <person name="Andreopoulos B."/>
            <person name="Baker S."/>
            <person name="Barry K."/>
            <person name="Bills G."/>
            <person name="Bluhm B."/>
            <person name="Cannon C."/>
            <person name="Castanera R."/>
            <person name="Culley D."/>
            <person name="Daum C."/>
            <person name="Ezra D."/>
            <person name="Gonzalez J."/>
            <person name="Henrissat B."/>
            <person name="Kuo A."/>
            <person name="Liang C."/>
            <person name="Lipzen A."/>
            <person name="Lutzoni F."/>
            <person name="Magnuson J."/>
            <person name="Mondo S."/>
            <person name="Nolan M."/>
            <person name="Ohm R."/>
            <person name="Pangilinan J."/>
            <person name="Park H.-J."/>
            <person name="Ramirez L."/>
            <person name="Alfaro M."/>
            <person name="Sun H."/>
            <person name="Tritt A."/>
            <person name="Yoshinaga Y."/>
            <person name="Zwiers L.-H."/>
            <person name="Turgeon B."/>
            <person name="Goodwin S."/>
            <person name="Spatafora J."/>
            <person name="Crous P."/>
            <person name="Grigoriev I."/>
        </authorList>
    </citation>
    <scope>NUCLEOTIDE SEQUENCE</scope>
    <source>
        <strain evidence="7">CBS 262.69</strain>
    </source>
</reference>
<dbReference type="GO" id="GO:0003676">
    <property type="term" value="F:nucleic acid binding"/>
    <property type="evidence" value="ECO:0007669"/>
    <property type="project" value="InterPro"/>
</dbReference>
<feature type="region of interest" description="Disordered" evidence="3">
    <location>
        <begin position="467"/>
        <end position="506"/>
    </location>
</feature>
<dbReference type="PANTHER" id="PTHR10644">
    <property type="entry name" value="DNA REPAIR/RNA PROCESSING CPSF FAMILY"/>
    <property type="match status" value="1"/>
</dbReference>
<feature type="domain" description="RSE1/DDB1/CPSF1 first beta-propeller" evidence="5">
    <location>
        <begin position="74"/>
        <end position="446"/>
    </location>
</feature>